<dbReference type="SUPFAM" id="SSF53335">
    <property type="entry name" value="S-adenosyl-L-methionine-dependent methyltransferases"/>
    <property type="match status" value="1"/>
</dbReference>
<protein>
    <submittedName>
        <fullName evidence="2">FkbM family methyltransferase</fullName>
    </submittedName>
</protein>
<dbReference type="GO" id="GO:0008168">
    <property type="term" value="F:methyltransferase activity"/>
    <property type="evidence" value="ECO:0007669"/>
    <property type="project" value="UniProtKB-KW"/>
</dbReference>
<keyword evidence="2" id="KW-0489">Methyltransferase</keyword>
<dbReference type="InterPro" id="IPR029063">
    <property type="entry name" value="SAM-dependent_MTases_sf"/>
</dbReference>
<dbReference type="PANTHER" id="PTHR34203">
    <property type="entry name" value="METHYLTRANSFERASE, FKBM FAMILY PROTEIN"/>
    <property type="match status" value="1"/>
</dbReference>
<dbReference type="Proteomes" id="UP001576776">
    <property type="component" value="Unassembled WGS sequence"/>
</dbReference>
<comment type="caution">
    <text evidence="2">The sequence shown here is derived from an EMBL/GenBank/DDBJ whole genome shotgun (WGS) entry which is preliminary data.</text>
</comment>
<dbReference type="NCBIfam" id="TIGR01444">
    <property type="entry name" value="fkbM_fam"/>
    <property type="match status" value="1"/>
</dbReference>
<proteinExistence type="predicted"/>
<dbReference type="InterPro" id="IPR052514">
    <property type="entry name" value="SAM-dependent_MTase"/>
</dbReference>
<dbReference type="RefSeq" id="WP_413256964.1">
    <property type="nucleotide sequence ID" value="NZ_JBHFNS010000041.1"/>
</dbReference>
<evidence type="ECO:0000313" key="2">
    <source>
        <dbReference type="EMBL" id="MFB2935449.1"/>
    </source>
</evidence>
<reference evidence="2 3" key="1">
    <citation type="submission" date="2024-09" db="EMBL/GenBank/DDBJ databases">
        <title>Floridaenema gen nov. (Aerosakkonemataceae, Aerosakkonematales ord. nov., Cyanobacteria) from benthic tropical and subtropical fresh waters, with the description of four new species.</title>
        <authorList>
            <person name="Moretto J.A."/>
            <person name="Berthold D.E."/>
            <person name="Lefler F.W."/>
            <person name="Huang I.-S."/>
            <person name="Laughinghouse H. IV."/>
        </authorList>
    </citation>
    <scope>NUCLEOTIDE SEQUENCE [LARGE SCALE GENOMIC DNA]</scope>
    <source>
        <strain evidence="2 3">BLCC-F154</strain>
    </source>
</reference>
<evidence type="ECO:0000259" key="1">
    <source>
        <dbReference type="Pfam" id="PF05050"/>
    </source>
</evidence>
<keyword evidence="3" id="KW-1185">Reference proteome</keyword>
<accession>A0ABV4Y9F1</accession>
<dbReference type="InterPro" id="IPR006342">
    <property type="entry name" value="FkbM_mtfrase"/>
</dbReference>
<gene>
    <name evidence="2" type="ORF">ACE1B6_09230</name>
</gene>
<sequence>MKTIENMKYLKNILFRSGFHYFRMSMAQPPYWIAANGKSCQIFAGDYLGSATCYREIIIDDFYQIFNYAKHFKPSLIVDIGANIGIFSKLCSLLFPDANIYAYEPNPTALTWLEKNAKLTHIKVCPYAVGIQDELVFLDSRSDSTTGKISQGGNIPVQCIALTKVAQGQPIDLLKMDCEGSEWTILQNPELLKRTQSFCMEYHLFDQHTLEELQNLIEKADHRIVSITPQFDWDSQVGCLWSTHK</sequence>
<name>A0ABV4Y9F1_9CYAN</name>
<dbReference type="PANTHER" id="PTHR34203:SF15">
    <property type="entry name" value="SLL1173 PROTEIN"/>
    <property type="match status" value="1"/>
</dbReference>
<evidence type="ECO:0000313" key="3">
    <source>
        <dbReference type="Proteomes" id="UP001576776"/>
    </source>
</evidence>
<dbReference type="Gene3D" id="3.40.50.150">
    <property type="entry name" value="Vaccinia Virus protein VP39"/>
    <property type="match status" value="1"/>
</dbReference>
<feature type="domain" description="Methyltransferase FkbM" evidence="1">
    <location>
        <begin position="79"/>
        <end position="222"/>
    </location>
</feature>
<organism evidence="2 3">
    <name type="scientific">Floridaenema fluviatile BLCC-F154</name>
    <dbReference type="NCBI Taxonomy" id="3153640"/>
    <lineage>
        <taxon>Bacteria</taxon>
        <taxon>Bacillati</taxon>
        <taxon>Cyanobacteriota</taxon>
        <taxon>Cyanophyceae</taxon>
        <taxon>Oscillatoriophycideae</taxon>
        <taxon>Aerosakkonematales</taxon>
        <taxon>Aerosakkonemataceae</taxon>
        <taxon>Floridanema</taxon>
        <taxon>Floridanema fluviatile</taxon>
    </lineage>
</organism>
<dbReference type="GO" id="GO:0032259">
    <property type="term" value="P:methylation"/>
    <property type="evidence" value="ECO:0007669"/>
    <property type="project" value="UniProtKB-KW"/>
</dbReference>
<dbReference type="EMBL" id="JBHFNS010000041">
    <property type="protein sequence ID" value="MFB2935449.1"/>
    <property type="molecule type" value="Genomic_DNA"/>
</dbReference>
<dbReference type="Pfam" id="PF05050">
    <property type="entry name" value="Methyltransf_21"/>
    <property type="match status" value="1"/>
</dbReference>
<keyword evidence="2" id="KW-0808">Transferase</keyword>